<protein>
    <submittedName>
        <fullName evidence="4">Fructose-bisphosphate aldolase</fullName>
    </submittedName>
</protein>
<dbReference type="CDD" id="cd00947">
    <property type="entry name" value="TBP_aldolase_IIB"/>
    <property type="match status" value="1"/>
</dbReference>
<evidence type="ECO:0000313" key="5">
    <source>
        <dbReference type="Proteomes" id="UP000092328"/>
    </source>
</evidence>
<dbReference type="GO" id="GO:0009025">
    <property type="term" value="F:tagatose-bisphosphate aldolase activity"/>
    <property type="evidence" value="ECO:0007669"/>
    <property type="project" value="TreeGrafter"/>
</dbReference>
<dbReference type="PANTHER" id="PTHR30304:SF0">
    <property type="entry name" value="D-TAGATOSE-1,6-BISPHOSPHATE ALDOLASE SUBUNIT GATY-RELATED"/>
    <property type="match status" value="1"/>
</dbReference>
<dbReference type="Pfam" id="PF01116">
    <property type="entry name" value="F_bP_aldolase"/>
    <property type="match status" value="1"/>
</dbReference>
<feature type="active site" description="Proton donor" evidence="1">
    <location>
        <position position="83"/>
    </location>
</feature>
<feature type="binding site" evidence="3">
    <location>
        <position position="105"/>
    </location>
    <ligand>
        <name>Zn(2+)</name>
        <dbReference type="ChEBI" id="CHEBI:29105"/>
        <label>2</label>
    </ligand>
</feature>
<dbReference type="SUPFAM" id="SSF51569">
    <property type="entry name" value="Aldolase"/>
    <property type="match status" value="1"/>
</dbReference>
<feature type="binding site" evidence="2">
    <location>
        <begin position="208"/>
        <end position="210"/>
    </location>
    <ligand>
        <name>dihydroxyacetone phosphate</name>
        <dbReference type="ChEBI" id="CHEBI:57642"/>
    </ligand>
</feature>
<keyword evidence="3" id="KW-0862">Zinc</keyword>
<dbReference type="AlphaFoldDB" id="A0A3B6VSK5"/>
<reference evidence="5" key="2">
    <citation type="journal article" date="2017" name="Genome Announc.">
        <title>Correction for Mirajkar et al., Complete Genome Sequence of Brachyspira hyodysenteriae Type Strain B78 (ATCC 27164).</title>
        <authorList>
            <person name="Mirajkar N.S."/>
            <person name="Johnson T.J."/>
            <person name="Gebhart C.J."/>
        </authorList>
    </citation>
    <scope>NUCLEOTIDE SEQUENCE [LARGE SCALE GENOMIC DNA]</scope>
    <source>
        <strain evidence="5">B78</strain>
    </source>
</reference>
<name>A0A3B6VSK5_BRAHO</name>
<dbReference type="InterPro" id="IPR000771">
    <property type="entry name" value="FBA_II"/>
</dbReference>
<dbReference type="GO" id="GO:0005829">
    <property type="term" value="C:cytosol"/>
    <property type="evidence" value="ECO:0007669"/>
    <property type="project" value="TreeGrafter"/>
</dbReference>
<evidence type="ECO:0000313" key="4">
    <source>
        <dbReference type="EMBL" id="ANN63663.1"/>
    </source>
</evidence>
<feature type="binding site" evidence="2">
    <location>
        <position position="180"/>
    </location>
    <ligand>
        <name>dihydroxyacetone phosphate</name>
        <dbReference type="ChEBI" id="CHEBI:57642"/>
    </ligand>
</feature>
<accession>A0A3B6VSK5</accession>
<dbReference type="GO" id="GO:0005975">
    <property type="term" value="P:carbohydrate metabolic process"/>
    <property type="evidence" value="ECO:0007669"/>
    <property type="project" value="InterPro"/>
</dbReference>
<proteinExistence type="predicted"/>
<sequence>MSIVTLKDALNRAKDGKYGIGAFNVSSFTFLETIIKAAEDKKSPVITQIAEGHVVDMPNFESFCKAAVDMASKASVPVVLHLDHGLTLNTVVRCIQNGFSSIMIDASAYPYEENIRRTKEIVNICHSVRISVEGELGTIGGSEANIVKEEDAFTNPDEALDFVKKTEIDALAISIGNVHGNYKGEPKLDFERLETISKLTNLPLVLHGGSGIYDDDFRKAVSLGICKINFYTGNCKSAGKAVMDFVKEDPEKNGTDLMKLIKGIRNNVYETVCHNMDVFGSSNKAW</sequence>
<dbReference type="EMBL" id="CP015910">
    <property type="protein sequence ID" value="ANN63663.1"/>
    <property type="molecule type" value="Genomic_DNA"/>
</dbReference>
<feature type="binding site" evidence="3">
    <location>
        <position position="207"/>
    </location>
    <ligand>
        <name>Zn(2+)</name>
        <dbReference type="ChEBI" id="CHEBI:29105"/>
        <label>1</label>
        <note>catalytic</note>
    </ligand>
</feature>
<gene>
    <name evidence="4" type="ORF">BHYOB78_07220</name>
</gene>
<feature type="binding site" evidence="3">
    <location>
        <position position="84"/>
    </location>
    <ligand>
        <name>Zn(2+)</name>
        <dbReference type="ChEBI" id="CHEBI:29105"/>
        <label>1</label>
        <note>catalytic</note>
    </ligand>
</feature>
<dbReference type="PROSITE" id="PS00806">
    <property type="entry name" value="ALDOLASE_CLASS_II_2"/>
    <property type="match status" value="1"/>
</dbReference>
<feature type="binding site" evidence="3">
    <location>
        <position position="179"/>
    </location>
    <ligand>
        <name>Zn(2+)</name>
        <dbReference type="ChEBI" id="CHEBI:29105"/>
        <label>1</label>
        <note>catalytic</note>
    </ligand>
</feature>
<dbReference type="RefSeq" id="WP_020064897.1">
    <property type="nucleotide sequence ID" value="NZ_CP015910.2"/>
</dbReference>
<feature type="binding site" evidence="3">
    <location>
        <position position="135"/>
    </location>
    <ligand>
        <name>Zn(2+)</name>
        <dbReference type="ChEBI" id="CHEBI:29105"/>
        <label>2</label>
    </ligand>
</feature>
<organism evidence="4 5">
    <name type="scientific">Brachyspira hyodysenteriae ATCC 27164</name>
    <dbReference type="NCBI Taxonomy" id="1266923"/>
    <lineage>
        <taxon>Bacteria</taxon>
        <taxon>Pseudomonadati</taxon>
        <taxon>Spirochaetota</taxon>
        <taxon>Spirochaetia</taxon>
        <taxon>Brachyspirales</taxon>
        <taxon>Brachyspiraceae</taxon>
        <taxon>Brachyspira</taxon>
    </lineage>
</organism>
<dbReference type="PIRSF" id="PIRSF001359">
    <property type="entry name" value="F_bP_aldolase_II"/>
    <property type="match status" value="1"/>
</dbReference>
<dbReference type="KEGG" id="bhd:BHYOB78_07220"/>
<keyword evidence="3" id="KW-0479">Metal-binding</keyword>
<dbReference type="OrthoDB" id="9803995at2"/>
<keyword evidence="5" id="KW-1185">Reference proteome</keyword>
<dbReference type="InterPro" id="IPR050246">
    <property type="entry name" value="Class_II_FBP_aldolase"/>
</dbReference>
<dbReference type="Proteomes" id="UP000092328">
    <property type="component" value="Chromosome"/>
</dbReference>
<evidence type="ECO:0000256" key="2">
    <source>
        <dbReference type="PIRSR" id="PIRSR001359-2"/>
    </source>
</evidence>
<dbReference type="GO" id="GO:0008270">
    <property type="term" value="F:zinc ion binding"/>
    <property type="evidence" value="ECO:0007669"/>
    <property type="project" value="InterPro"/>
</dbReference>
<evidence type="ECO:0000256" key="1">
    <source>
        <dbReference type="PIRSR" id="PIRSR001359-1"/>
    </source>
</evidence>
<evidence type="ECO:0000256" key="3">
    <source>
        <dbReference type="PIRSR" id="PIRSR001359-3"/>
    </source>
</evidence>
<dbReference type="NCBIfam" id="TIGR00167">
    <property type="entry name" value="cbbA"/>
    <property type="match status" value="1"/>
</dbReference>
<dbReference type="Gene3D" id="3.20.20.70">
    <property type="entry name" value="Aldolase class I"/>
    <property type="match status" value="1"/>
</dbReference>
<feature type="binding site" evidence="2">
    <location>
        <begin position="229"/>
        <end position="232"/>
    </location>
    <ligand>
        <name>dihydroxyacetone phosphate</name>
        <dbReference type="ChEBI" id="CHEBI:57642"/>
    </ligand>
</feature>
<dbReference type="PANTHER" id="PTHR30304">
    <property type="entry name" value="D-TAGATOSE-1,6-BISPHOSPHATE ALDOLASE"/>
    <property type="match status" value="1"/>
</dbReference>
<comment type="cofactor">
    <cofactor evidence="3">
        <name>Zn(2+)</name>
        <dbReference type="ChEBI" id="CHEBI:29105"/>
    </cofactor>
    <text evidence="3">Binds 2 Zn(2+) ions per subunit. One is catalytic and the other provides a structural contribution.</text>
</comment>
<reference evidence="5" key="1">
    <citation type="journal article" date="2016" name="Genome Announc.">
        <title>Complete Genome Sequence of Brachyspira hyodysenteriae Type Strain B78 (ATCC 27164).</title>
        <authorList>
            <person name="Mirajkar N.S."/>
            <person name="Johnson T.J."/>
            <person name="Gebhart C.J."/>
        </authorList>
    </citation>
    <scope>NUCLEOTIDE SEQUENCE [LARGE SCALE GENOMIC DNA]</scope>
    <source>
        <strain evidence="5">B78</strain>
    </source>
</reference>
<dbReference type="InterPro" id="IPR013785">
    <property type="entry name" value="Aldolase_TIM"/>
</dbReference>